<evidence type="ECO:0000313" key="6">
    <source>
        <dbReference type="Proteomes" id="UP000274756"/>
    </source>
</evidence>
<dbReference type="EMBL" id="UYYG01001156">
    <property type="protein sequence ID" value="VDN56553.1"/>
    <property type="molecule type" value="Genomic_DNA"/>
</dbReference>
<organism evidence="5 7">
    <name type="scientific">Dracunculus medinensis</name>
    <name type="common">Guinea worm</name>
    <dbReference type="NCBI Taxonomy" id="318479"/>
    <lineage>
        <taxon>Eukaryota</taxon>
        <taxon>Metazoa</taxon>
        <taxon>Ecdysozoa</taxon>
        <taxon>Nematoda</taxon>
        <taxon>Chromadorea</taxon>
        <taxon>Rhabditida</taxon>
        <taxon>Spirurina</taxon>
        <taxon>Dracunculoidea</taxon>
        <taxon>Dracunculidae</taxon>
        <taxon>Dracunculus</taxon>
    </lineage>
</organism>
<dbReference type="PROSITE" id="PS50015">
    <property type="entry name" value="SAP_B"/>
    <property type="match status" value="1"/>
</dbReference>
<proteinExistence type="predicted"/>
<evidence type="ECO:0000256" key="2">
    <source>
        <dbReference type="SAM" id="SignalP"/>
    </source>
</evidence>
<feature type="chain" id="PRO_5033229862" evidence="2">
    <location>
        <begin position="17"/>
        <end position="110"/>
    </location>
</feature>
<evidence type="ECO:0000256" key="1">
    <source>
        <dbReference type="ARBA" id="ARBA00023157"/>
    </source>
</evidence>
<reference evidence="7" key="1">
    <citation type="submission" date="2017-02" db="UniProtKB">
        <authorList>
            <consortium name="WormBaseParasite"/>
        </authorList>
    </citation>
    <scope>IDENTIFICATION</scope>
</reference>
<keyword evidence="1" id="KW-1015">Disulfide bond</keyword>
<dbReference type="Gene3D" id="1.10.225.10">
    <property type="entry name" value="Saposin-like"/>
    <property type="match status" value="1"/>
</dbReference>
<keyword evidence="6" id="KW-1185">Reference proteome</keyword>
<dbReference type="InterPro" id="IPR008138">
    <property type="entry name" value="SapB_2"/>
</dbReference>
<dbReference type="AlphaFoldDB" id="A0A0N4U5N1"/>
<reference evidence="4 6" key="2">
    <citation type="submission" date="2018-11" db="EMBL/GenBank/DDBJ databases">
        <authorList>
            <consortium name="Pathogen Informatics"/>
        </authorList>
    </citation>
    <scope>NUCLEOTIDE SEQUENCE [LARGE SCALE GENOMIC DNA]</scope>
</reference>
<dbReference type="SUPFAM" id="SSF47862">
    <property type="entry name" value="Saposin"/>
    <property type="match status" value="1"/>
</dbReference>
<dbReference type="WBParaSite" id="DME_0000216601-mRNA-1">
    <property type="protein sequence ID" value="DME_0000216601-mRNA-1"/>
    <property type="gene ID" value="DME_0000216601"/>
</dbReference>
<evidence type="ECO:0000313" key="4">
    <source>
        <dbReference type="EMBL" id="VDN56553.1"/>
    </source>
</evidence>
<evidence type="ECO:0000313" key="7">
    <source>
        <dbReference type="WBParaSite" id="DME_0000216601-mRNA-1"/>
    </source>
</evidence>
<gene>
    <name evidence="4" type="ORF">DME_LOCUS6526</name>
</gene>
<dbReference type="OrthoDB" id="5863152at2759"/>
<dbReference type="Pfam" id="PF03489">
    <property type="entry name" value="SapB_2"/>
    <property type="match status" value="1"/>
</dbReference>
<dbReference type="InterPro" id="IPR011001">
    <property type="entry name" value="Saposin-like"/>
</dbReference>
<dbReference type="Proteomes" id="UP000274756">
    <property type="component" value="Unassembled WGS sequence"/>
</dbReference>
<evidence type="ECO:0000313" key="5">
    <source>
        <dbReference type="Proteomes" id="UP000038040"/>
    </source>
</evidence>
<evidence type="ECO:0000259" key="3">
    <source>
        <dbReference type="PROSITE" id="PS50015"/>
    </source>
</evidence>
<feature type="signal peptide" evidence="2">
    <location>
        <begin position="1"/>
        <end position="16"/>
    </location>
</feature>
<accession>A0A0N4U5N1</accession>
<dbReference type="Proteomes" id="UP000038040">
    <property type="component" value="Unplaced"/>
</dbReference>
<keyword evidence="2" id="KW-0732">Signal</keyword>
<sequence>MIAPLIFFIFADIIASNPFPLQSNLSNCDFCKDVVGELEFSLKNDMQSIEKLISDFCDLITASKPRFDPLCKSLLDKTIEELIDVLIDYVKPETICVGIKVCKRNEFFKN</sequence>
<name>A0A0N4U5N1_DRAME</name>
<dbReference type="SMART" id="SM00741">
    <property type="entry name" value="SapB"/>
    <property type="match status" value="1"/>
</dbReference>
<feature type="domain" description="Saposin B-type" evidence="3">
    <location>
        <begin position="24"/>
        <end position="106"/>
    </location>
</feature>
<dbReference type="InterPro" id="IPR008139">
    <property type="entry name" value="SaposinB_dom"/>
</dbReference>
<protein>
    <submittedName>
        <fullName evidence="7">Saposin B-type domain-containing protein</fullName>
    </submittedName>
</protein>